<comment type="caution">
    <text evidence="4">The sequence shown here is derived from an EMBL/GenBank/DDBJ whole genome shotgun (WGS) entry which is preliminary data.</text>
</comment>
<organism evidence="4 5">
    <name type="scientific">Mytilus edulis</name>
    <name type="common">Blue mussel</name>
    <dbReference type="NCBI Taxonomy" id="6550"/>
    <lineage>
        <taxon>Eukaryota</taxon>
        <taxon>Metazoa</taxon>
        <taxon>Spiralia</taxon>
        <taxon>Lophotrochozoa</taxon>
        <taxon>Mollusca</taxon>
        <taxon>Bivalvia</taxon>
        <taxon>Autobranchia</taxon>
        <taxon>Pteriomorphia</taxon>
        <taxon>Mytilida</taxon>
        <taxon>Mytiloidea</taxon>
        <taxon>Mytilidae</taxon>
        <taxon>Mytilinae</taxon>
        <taxon>Mytilus</taxon>
    </lineage>
</organism>
<gene>
    <name evidence="4" type="ORF">MEDL_47919</name>
</gene>
<evidence type="ECO:0000313" key="5">
    <source>
        <dbReference type="Proteomes" id="UP000683360"/>
    </source>
</evidence>
<dbReference type="InterPro" id="IPR037388">
    <property type="entry name" value="Blinkin"/>
</dbReference>
<dbReference type="Pfam" id="PF19221">
    <property type="entry name" value="MELT"/>
    <property type="match status" value="1"/>
</dbReference>
<evidence type="ECO:0000259" key="3">
    <source>
        <dbReference type="Pfam" id="PF18210"/>
    </source>
</evidence>
<dbReference type="Pfam" id="PF18210">
    <property type="entry name" value="Knl1_RWD_C"/>
    <property type="match status" value="1"/>
</dbReference>
<dbReference type="CDD" id="cd21853">
    <property type="entry name" value="KNL1_NTD"/>
    <property type="match status" value="1"/>
</dbReference>
<dbReference type="GO" id="GO:0008608">
    <property type="term" value="P:attachment of spindle microtubules to kinetochore"/>
    <property type="evidence" value="ECO:0007669"/>
    <property type="project" value="InterPro"/>
</dbReference>
<dbReference type="GO" id="GO:0034501">
    <property type="term" value="P:protein localization to kinetochore"/>
    <property type="evidence" value="ECO:0007669"/>
    <property type="project" value="InterPro"/>
</dbReference>
<feature type="coiled-coil region" evidence="1">
    <location>
        <begin position="1567"/>
        <end position="1641"/>
    </location>
</feature>
<sequence>MEEDTLDHRFRRRRSGRRSSSILKTKNPLLDIDTNQAVTEVIPRKKARISSSRRVSFAETYQVKLPDVPQHTSRSEIQGLDKLLTGPIQNNLPSEEQIESELPLSDENVPFIQSGPNHTILQTDDMDMTDCFEKSKSNVEKPLVDDFGDNYGASFSINNLDAKSFLTSIGKPVLENISEKLFLPEKKFSSPDSNNMYKVEQESDFHTLINTSINKYTALSTSVTTIAGASVTFTTNVTSRKPLTSISDRSAFTPITTESFNPLDEADRPVSKVDGLSFLKQLTFKAPESPLDKYEERTIVFDGNDMEETEVLTKCIQNSEPLFSESGNEMGNHTVFFGEDNNMEDTEVIRSQINFDALPNQKSKNTFLFDSVKRNKNIMAKDETEKTQIFDRGLDMEQTEMLTGKLNYNECLETIGTAKATLSDNSLMEETGLITGKIDLVHSSKLLEKNKTVLYKNDDMEETNVLTSINPVGCRKSFGTDKKNKTCLFPDGNDMEQTTVFTNKIELPVLSKSNKQEDTKISDNSMEETNVLAQKIELPNRAKNIDISRGVSFDNKTLLYHESNDMEETRTVAGKIDIITKSDKEQERENRTKIFNETNYMEETCTVTSKLSELSYVKENKTTIFTENNGMEETCALTSKVEYLSCVKTTSLTTGNTILDQADGDVVNRNYKSPTVGNNTIVFNEENQMEQTRPINTTIKLDSRSQSSKSMHLSEGLKNKTVIFPDDNEMEQTQALTGKLEMGSHLSKDKTLLFKDNNEMEQTRALTGKLEMGSHLSKDKTLLFKDNNDMEQTQALTGKLEMGSHLLKDKTLLFKDNNEMEQTQALTGKLELGSHLLKDKTLLFKDNNEMEQTQALTGKLEMGSHLLKDKTLLFKDNNEMEQTRALTGKLELGSHLSKDKTLLFKDNNEMEQTQALTGKLEMGSHLSKDKTLLFKDNNEMEQTRALTGKLEMGSHLLKDKTLLFKDNNEMDQTQAFTGKLELGSHLSKDKTLLFTDNNEMEQTQALTGKLEMGSHLSKDKTLLFKDNNDMEQTQAMTGKLEVGLSSSPDSEDKDTNQPDAIKRLSEADSDTTQNKTEQFKDGEEMVYTNTGAERLESLTENDIVKNKYHQDIEVISQNHSPGLNMLEPEVNLTSEIENYKNVGKNKKKGGISSLIDKMRKDMNGENDKNSDNTENRRESASPDITDGFFFKYKAQLESVKKNAENFNNDFNGGNLNLTDMIERMDKNACKSLGLQTRTPSGKMFVTSRDFSSEVRPPLRGSTVKISERVTQTEHKTTHEMGQHQPMHCSKELFSHNGPDFENGESPLPILEASTNITVRGRSKSDGRADNSLELPGGITDIYMPAELLTSTTISSVPPETTNYQLNLTSSSGAIIESDSSHSNLTCSSGSRSIIEINMEDYLKQSMMNDSDDGSMTVEHFCRRINVIVPFWLKERSQMARQSIATLKTKELLDTIKEEQPAVFDVGMKGSEEQKYEMKEKVTVMRKYCSKQVDKKWKDMKLHCHEQFYDVIKEKREKLSEEVNGVVQASDTIQEELSVLSNVSNQLDKLILELEQKPLPEPEDIEYLNSLDQEVKQKEQEMEGLKETQVDLEREKLNLQTEKSKLQREEENINNEEEADDNIMVQLEIQELEEKFDTLESLTEWIIESYEDDFITFLFYDDTLRLSINKQREPDNGQTKIASAHVQSLLQDSASPCMKLIQAMILQQINNGDSLHQTFRYISDLPELLQKLSMIVLNARCLKRQITSLSLNYIVTVYNDFIVVEKWSLKSLRKVNIKLTFSVEDACCNILHEVTVKMGRIRAEDVQDQMRSVSRGHNYLVKLCDSVDLDVLPDSSKFS</sequence>
<evidence type="ECO:0000313" key="4">
    <source>
        <dbReference type="EMBL" id="CAG2235382.1"/>
    </source>
</evidence>
<protein>
    <submittedName>
        <fullName evidence="4">CASC5</fullName>
    </submittedName>
</protein>
<feature type="region of interest" description="Disordered" evidence="2">
    <location>
        <begin position="1159"/>
        <end position="1182"/>
    </location>
</feature>
<dbReference type="EMBL" id="CAJPWZ010002318">
    <property type="protein sequence ID" value="CAG2235382.1"/>
    <property type="molecule type" value="Genomic_DNA"/>
</dbReference>
<evidence type="ECO:0000256" key="2">
    <source>
        <dbReference type="SAM" id="MobiDB-lite"/>
    </source>
</evidence>
<dbReference type="GO" id="GO:0005634">
    <property type="term" value="C:nucleus"/>
    <property type="evidence" value="ECO:0007669"/>
    <property type="project" value="TreeGrafter"/>
</dbReference>
<keyword evidence="1" id="KW-0175">Coiled coil</keyword>
<keyword evidence="5" id="KW-1185">Reference proteome</keyword>
<dbReference type="PANTHER" id="PTHR16520">
    <property type="entry name" value="KINETOCHORE SCAFFOLD 1"/>
    <property type="match status" value="1"/>
</dbReference>
<reference evidence="4" key="1">
    <citation type="submission" date="2021-03" db="EMBL/GenBank/DDBJ databases">
        <authorList>
            <person name="Bekaert M."/>
        </authorList>
    </citation>
    <scope>NUCLEOTIDE SEQUENCE</scope>
</reference>
<dbReference type="OrthoDB" id="6132334at2759"/>
<dbReference type="GO" id="GO:0051301">
    <property type="term" value="P:cell division"/>
    <property type="evidence" value="ECO:0007669"/>
    <property type="project" value="InterPro"/>
</dbReference>
<accession>A0A8S3TVG0</accession>
<dbReference type="InterPro" id="IPR040850">
    <property type="entry name" value="Knl1_RWD_C"/>
</dbReference>
<feature type="region of interest" description="Disordered" evidence="2">
    <location>
        <begin position="1"/>
        <end position="21"/>
    </location>
</feature>
<dbReference type="PANTHER" id="PTHR16520:SF3">
    <property type="entry name" value="KINETOCHORE SCAFFOLD 1"/>
    <property type="match status" value="1"/>
</dbReference>
<evidence type="ECO:0000256" key="1">
    <source>
        <dbReference type="SAM" id="Coils"/>
    </source>
</evidence>
<dbReference type="InterPro" id="IPR043651">
    <property type="entry name" value="KNL1_MELT_rpt"/>
</dbReference>
<dbReference type="Proteomes" id="UP000683360">
    <property type="component" value="Unassembled WGS sequence"/>
</dbReference>
<feature type="compositionally biased region" description="Basic and acidic residues" evidence="2">
    <location>
        <begin position="1159"/>
        <end position="1180"/>
    </location>
</feature>
<name>A0A8S3TVG0_MYTED</name>
<feature type="domain" description="Knl1 C-terminal RWD" evidence="3">
    <location>
        <begin position="1577"/>
        <end position="1739"/>
    </location>
</feature>
<proteinExistence type="predicted"/>